<comment type="similarity">
    <text evidence="2">Belongs to the GSP N family.</text>
</comment>
<evidence type="ECO:0000256" key="3">
    <source>
        <dbReference type="ARBA" id="ARBA00021563"/>
    </source>
</evidence>
<keyword evidence="7" id="KW-0812">Transmembrane</keyword>
<keyword evidence="12" id="KW-1185">Reference proteome</keyword>
<evidence type="ECO:0000256" key="7">
    <source>
        <dbReference type="ARBA" id="ARBA00022692"/>
    </source>
</evidence>
<keyword evidence="5" id="KW-1003">Cell membrane</keyword>
<organism evidence="11 12">
    <name type="scientific">Dyella lipolytica</name>
    <dbReference type="NCBI Taxonomy" id="1867835"/>
    <lineage>
        <taxon>Bacteria</taxon>
        <taxon>Pseudomonadati</taxon>
        <taxon>Pseudomonadota</taxon>
        <taxon>Gammaproteobacteria</taxon>
        <taxon>Lysobacterales</taxon>
        <taxon>Rhodanobacteraceae</taxon>
        <taxon>Dyella</taxon>
    </lineage>
</organism>
<protein>
    <recommendedName>
        <fullName evidence="3">Type II secretion system protein N</fullName>
    </recommendedName>
    <alternativeName>
        <fullName evidence="10">General secretion pathway protein N</fullName>
    </alternativeName>
</protein>
<keyword evidence="8" id="KW-0653">Protein transport</keyword>
<name>A0ABW8IS59_9GAMM</name>
<evidence type="ECO:0000256" key="9">
    <source>
        <dbReference type="ARBA" id="ARBA00023136"/>
    </source>
</evidence>
<dbReference type="Pfam" id="PF01203">
    <property type="entry name" value="T2SSN"/>
    <property type="match status" value="1"/>
</dbReference>
<evidence type="ECO:0000256" key="2">
    <source>
        <dbReference type="ARBA" id="ARBA00007208"/>
    </source>
</evidence>
<sequence length="260" mass="28070">MKALRIVLAGLAAVVLALAVLVWFMPARWALPLLQSRLHGLRFEQVDGTVWQGRAGQVSIPGGPVLGSLAWTLSRSTLLGDTRLGLDLRQPQLQLQGELHRLSATQDNWHNVNLLVDMAMLGMQPWLHGRPEGRLNLHIAQAQLQGSWPMQIAAAGTWSQAAVHTAQGAVSLGTMLLKINGQAGVLHAALDDDGSGPLQTAGRLSFSPLGWDLHINLRPRHDDPALLRWLRTLGAPAPDGGVRLRYRGGLAQFNSTTGNP</sequence>
<evidence type="ECO:0000256" key="1">
    <source>
        <dbReference type="ARBA" id="ARBA00004533"/>
    </source>
</evidence>
<dbReference type="Proteomes" id="UP001620405">
    <property type="component" value="Unassembled WGS sequence"/>
</dbReference>
<keyword evidence="6" id="KW-0997">Cell inner membrane</keyword>
<evidence type="ECO:0000256" key="4">
    <source>
        <dbReference type="ARBA" id="ARBA00022448"/>
    </source>
</evidence>
<evidence type="ECO:0000256" key="5">
    <source>
        <dbReference type="ARBA" id="ARBA00022475"/>
    </source>
</evidence>
<accession>A0ABW8IS59</accession>
<gene>
    <name evidence="11" type="primary">gspN</name>
    <name evidence="11" type="ORF">ISP13_04505</name>
</gene>
<evidence type="ECO:0000313" key="12">
    <source>
        <dbReference type="Proteomes" id="UP001620405"/>
    </source>
</evidence>
<dbReference type="RefSeq" id="WP_284398894.1">
    <property type="nucleotide sequence ID" value="NZ_BSNQ01000003.1"/>
</dbReference>
<evidence type="ECO:0000313" key="11">
    <source>
        <dbReference type="EMBL" id="MFK2872784.1"/>
    </source>
</evidence>
<dbReference type="EMBL" id="JADIKG010000011">
    <property type="protein sequence ID" value="MFK2872784.1"/>
    <property type="molecule type" value="Genomic_DNA"/>
</dbReference>
<comment type="subcellular location">
    <subcellularLocation>
        <location evidence="1">Cell inner membrane</location>
    </subcellularLocation>
</comment>
<evidence type="ECO:0000256" key="8">
    <source>
        <dbReference type="ARBA" id="ARBA00022927"/>
    </source>
</evidence>
<evidence type="ECO:0000256" key="6">
    <source>
        <dbReference type="ARBA" id="ARBA00022519"/>
    </source>
</evidence>
<dbReference type="InterPro" id="IPR022792">
    <property type="entry name" value="T2SS_protein-GspN"/>
</dbReference>
<keyword evidence="9" id="KW-0472">Membrane</keyword>
<evidence type="ECO:0000256" key="10">
    <source>
        <dbReference type="ARBA" id="ARBA00030772"/>
    </source>
</evidence>
<reference evidence="11 12" key="1">
    <citation type="submission" date="2020-10" db="EMBL/GenBank/DDBJ databases">
        <title>Phylogeny of dyella-like bacteria.</title>
        <authorList>
            <person name="Fu J."/>
        </authorList>
    </citation>
    <scope>NUCLEOTIDE SEQUENCE [LARGE SCALE GENOMIC DNA]</scope>
    <source>
        <strain evidence="11 12">DHOB07</strain>
    </source>
</reference>
<proteinExistence type="inferred from homology"/>
<keyword evidence="4" id="KW-0813">Transport</keyword>
<comment type="caution">
    <text evidence="11">The sequence shown here is derived from an EMBL/GenBank/DDBJ whole genome shotgun (WGS) entry which is preliminary data.</text>
</comment>